<gene>
    <name evidence="1" type="ORF">MNBD_GAMMA05-743</name>
</gene>
<dbReference type="AlphaFoldDB" id="A0A3B0WJB9"/>
<dbReference type="InterPro" id="IPR036583">
    <property type="entry name" value="23S_rRNA_IVS_sf"/>
</dbReference>
<proteinExistence type="predicted"/>
<sequence>MDNVLKDKSFSFALRVVKLAKYLKCDKKEYVISKQILRSGTSIGALVCEAEYAQSKPDFINKLSISLKEASETYYWLRLLYEGDYISVIMFDSIKPQINELIKILTSSINTAKDKIMRFSLFTIHYPLFIGTKS</sequence>
<evidence type="ECO:0008006" key="2">
    <source>
        <dbReference type="Google" id="ProtNLM"/>
    </source>
</evidence>
<evidence type="ECO:0000313" key="1">
    <source>
        <dbReference type="EMBL" id="VAW52423.1"/>
    </source>
</evidence>
<dbReference type="PANTHER" id="PTHR38471:SF2">
    <property type="entry name" value="FOUR HELIX BUNDLE PROTEIN"/>
    <property type="match status" value="1"/>
</dbReference>
<dbReference type="PANTHER" id="PTHR38471">
    <property type="entry name" value="FOUR HELIX BUNDLE PROTEIN"/>
    <property type="match status" value="1"/>
</dbReference>
<dbReference type="NCBIfam" id="TIGR02436">
    <property type="entry name" value="four helix bundle protein"/>
    <property type="match status" value="1"/>
</dbReference>
<dbReference type="PIRSF" id="PIRSF035652">
    <property type="entry name" value="CHP02436"/>
    <property type="match status" value="1"/>
</dbReference>
<dbReference type="InterPro" id="IPR012657">
    <property type="entry name" value="23S_rRNA-intervening_sequence"/>
</dbReference>
<protein>
    <recommendedName>
        <fullName evidence="2">Four helix bundle protein</fullName>
    </recommendedName>
</protein>
<organism evidence="1">
    <name type="scientific">hydrothermal vent metagenome</name>
    <dbReference type="NCBI Taxonomy" id="652676"/>
    <lineage>
        <taxon>unclassified sequences</taxon>
        <taxon>metagenomes</taxon>
        <taxon>ecological metagenomes</taxon>
    </lineage>
</organism>
<reference evidence="1" key="1">
    <citation type="submission" date="2018-06" db="EMBL/GenBank/DDBJ databases">
        <authorList>
            <person name="Zhirakovskaya E."/>
        </authorList>
    </citation>
    <scope>NUCLEOTIDE SEQUENCE</scope>
</reference>
<dbReference type="Pfam" id="PF05635">
    <property type="entry name" value="23S_rRNA_IVP"/>
    <property type="match status" value="1"/>
</dbReference>
<dbReference type="SUPFAM" id="SSF158446">
    <property type="entry name" value="IVS-encoded protein-like"/>
    <property type="match status" value="1"/>
</dbReference>
<accession>A0A3B0WJB9</accession>
<name>A0A3B0WJB9_9ZZZZ</name>
<dbReference type="Gene3D" id="1.20.1440.60">
    <property type="entry name" value="23S rRNA-intervening sequence"/>
    <property type="match status" value="1"/>
</dbReference>
<dbReference type="EMBL" id="UOFE01000027">
    <property type="protein sequence ID" value="VAW52423.1"/>
    <property type="molecule type" value="Genomic_DNA"/>
</dbReference>